<dbReference type="AlphaFoldDB" id="A0A6P8IJT5"/>
<proteinExistence type="predicted"/>
<evidence type="ECO:0000313" key="1">
    <source>
        <dbReference type="Proteomes" id="UP000515163"/>
    </source>
</evidence>
<dbReference type="Proteomes" id="UP000515163">
    <property type="component" value="Unplaced"/>
</dbReference>
<dbReference type="PANTHER" id="PTHR14939:SF5">
    <property type="entry name" value="F-BOX ONLY PROTEIN 22"/>
    <property type="match status" value="1"/>
</dbReference>
<dbReference type="PANTHER" id="PTHR14939">
    <property type="entry name" value="F-BOX ONLY PROTEIN 22"/>
    <property type="match status" value="1"/>
</dbReference>
<sequence length="373" mass="41091">MADEVEALEVPAKCLTQMADIVENILSFAPGRSLESAASVCMLWREIIQRIRKTRRDCVTLTVGKLNSHKPCFDFSYSLTNVATEPQAALLFTHISSASAPIPPYMKDFSKYLRINQASLPRRCVLVGCGTLGIYHLGKNSPIFFSGNNLLSKEDANNQHAMVLFPRALGVQVCSFHVPLRNKYKSISGIDSFLPVMEEPVKLVLVLAHPLSLGKLTNFAVNVKKKYGGKTVIAGCYSDCVLFHQSTASFREIVGLVFAGDLVSASIVINSSRENEILENLHKNLVRLKSTQIQNTMALMFRPPTHQHVDGNMQCRAFQHHFPGVPVVVVDGSAVYGCDTVELERSASQAGGRDFLHTQSTILCMFSLSTTRS</sequence>
<reference evidence="2" key="1">
    <citation type="submission" date="2025-08" db="UniProtKB">
        <authorList>
            <consortium name="RefSeq"/>
        </authorList>
    </citation>
    <scope>IDENTIFICATION</scope>
    <source>
        <tissue evidence="2">Tentacle</tissue>
    </source>
</reference>
<protein>
    <submittedName>
        <fullName evidence="2">F-box only protein 22-like</fullName>
    </submittedName>
</protein>
<dbReference type="OrthoDB" id="509497at2759"/>
<keyword evidence="1" id="KW-1185">Reference proteome</keyword>
<dbReference type="GO" id="GO:0000209">
    <property type="term" value="P:protein polyubiquitination"/>
    <property type="evidence" value="ECO:0007669"/>
    <property type="project" value="TreeGrafter"/>
</dbReference>
<evidence type="ECO:0000313" key="2">
    <source>
        <dbReference type="RefSeq" id="XP_031567012.1"/>
    </source>
</evidence>
<dbReference type="GeneID" id="116301974"/>
<accession>A0A6P8IJT5</accession>
<dbReference type="InParanoid" id="A0A6P8IJT5"/>
<name>A0A6P8IJT5_ACTTE</name>
<gene>
    <name evidence="2" type="primary">LOC116301974</name>
</gene>
<dbReference type="SUPFAM" id="SSF81383">
    <property type="entry name" value="F-box domain"/>
    <property type="match status" value="1"/>
</dbReference>
<dbReference type="KEGG" id="aten:116301974"/>
<organism evidence="1 2">
    <name type="scientific">Actinia tenebrosa</name>
    <name type="common">Australian red waratah sea anemone</name>
    <dbReference type="NCBI Taxonomy" id="6105"/>
    <lineage>
        <taxon>Eukaryota</taxon>
        <taxon>Metazoa</taxon>
        <taxon>Cnidaria</taxon>
        <taxon>Anthozoa</taxon>
        <taxon>Hexacorallia</taxon>
        <taxon>Actiniaria</taxon>
        <taxon>Actiniidae</taxon>
        <taxon>Actinia</taxon>
    </lineage>
</organism>
<dbReference type="GO" id="GO:0032436">
    <property type="term" value="P:positive regulation of proteasomal ubiquitin-dependent protein catabolic process"/>
    <property type="evidence" value="ECO:0007669"/>
    <property type="project" value="TreeGrafter"/>
</dbReference>
<dbReference type="InterPro" id="IPR036047">
    <property type="entry name" value="F-box-like_dom_sf"/>
</dbReference>
<dbReference type="RefSeq" id="XP_031567012.1">
    <property type="nucleotide sequence ID" value="XM_031711152.1"/>
</dbReference>